<evidence type="ECO:0000313" key="1">
    <source>
        <dbReference type="EMBL" id="CAB5214625.1"/>
    </source>
</evidence>
<organism evidence="1">
    <name type="scientific">uncultured Caudovirales phage</name>
    <dbReference type="NCBI Taxonomy" id="2100421"/>
    <lineage>
        <taxon>Viruses</taxon>
        <taxon>Duplodnaviria</taxon>
        <taxon>Heunggongvirae</taxon>
        <taxon>Uroviricota</taxon>
        <taxon>Caudoviricetes</taxon>
        <taxon>Peduoviridae</taxon>
        <taxon>Maltschvirus</taxon>
        <taxon>Maltschvirus maltsch</taxon>
    </lineage>
</organism>
<name>A0A6J7WGQ8_9CAUD</name>
<dbReference type="EMBL" id="LR798243">
    <property type="protein sequence ID" value="CAB5214625.1"/>
    <property type="molecule type" value="Genomic_DNA"/>
</dbReference>
<reference evidence="1" key="1">
    <citation type="submission" date="2020-05" db="EMBL/GenBank/DDBJ databases">
        <authorList>
            <person name="Chiriac C."/>
            <person name="Salcher M."/>
            <person name="Ghai R."/>
            <person name="Kavagutti S V."/>
        </authorList>
    </citation>
    <scope>NUCLEOTIDE SEQUENCE</scope>
</reference>
<accession>A0A6J7WGQ8</accession>
<protein>
    <submittedName>
        <fullName evidence="1">Uncharacterized protein</fullName>
    </submittedName>
</protein>
<gene>
    <name evidence="1" type="ORF">UFOVP190_191</name>
</gene>
<sequence>MMKYLGTKVNHKEKQMSYRYRVVLNKEMECYVLKIFDDEIPLNAVDLDEAIAEAEEIVQEWV</sequence>
<proteinExistence type="predicted"/>